<evidence type="ECO:0000313" key="1">
    <source>
        <dbReference type="EMBL" id="KAH6944468.1"/>
    </source>
</evidence>
<dbReference type="Proteomes" id="UP000821845">
    <property type="component" value="Chromosome 1"/>
</dbReference>
<accession>A0ACB7TBZ2</accession>
<gene>
    <name evidence="1" type="ORF">HPB50_003292</name>
</gene>
<reference evidence="1" key="1">
    <citation type="submission" date="2020-05" db="EMBL/GenBank/DDBJ databases">
        <title>Large-scale comparative analyses of tick genomes elucidate their genetic diversity and vector capacities.</title>
        <authorList>
            <person name="Jia N."/>
            <person name="Wang J."/>
            <person name="Shi W."/>
            <person name="Du L."/>
            <person name="Sun Y."/>
            <person name="Zhan W."/>
            <person name="Jiang J."/>
            <person name="Wang Q."/>
            <person name="Zhang B."/>
            <person name="Ji P."/>
            <person name="Sakyi L.B."/>
            <person name="Cui X."/>
            <person name="Yuan T."/>
            <person name="Jiang B."/>
            <person name="Yang W."/>
            <person name="Lam T.T.-Y."/>
            <person name="Chang Q."/>
            <person name="Ding S."/>
            <person name="Wang X."/>
            <person name="Zhu J."/>
            <person name="Ruan X."/>
            <person name="Zhao L."/>
            <person name="Wei J."/>
            <person name="Que T."/>
            <person name="Du C."/>
            <person name="Cheng J."/>
            <person name="Dai P."/>
            <person name="Han X."/>
            <person name="Huang E."/>
            <person name="Gao Y."/>
            <person name="Liu J."/>
            <person name="Shao H."/>
            <person name="Ye R."/>
            <person name="Li L."/>
            <person name="Wei W."/>
            <person name="Wang X."/>
            <person name="Wang C."/>
            <person name="Yang T."/>
            <person name="Huo Q."/>
            <person name="Li W."/>
            <person name="Guo W."/>
            <person name="Chen H."/>
            <person name="Zhou L."/>
            <person name="Ni X."/>
            <person name="Tian J."/>
            <person name="Zhou Y."/>
            <person name="Sheng Y."/>
            <person name="Liu T."/>
            <person name="Pan Y."/>
            <person name="Xia L."/>
            <person name="Li J."/>
            <person name="Zhao F."/>
            <person name="Cao W."/>
        </authorList>
    </citation>
    <scope>NUCLEOTIDE SEQUENCE</scope>
    <source>
        <strain evidence="1">Hyas-2018</strain>
    </source>
</reference>
<name>A0ACB7TBZ2_HYAAI</name>
<comment type="caution">
    <text evidence="1">The sequence shown here is derived from an EMBL/GenBank/DDBJ whole genome shotgun (WGS) entry which is preliminary data.</text>
</comment>
<evidence type="ECO:0000313" key="2">
    <source>
        <dbReference type="Proteomes" id="UP000821845"/>
    </source>
</evidence>
<organism evidence="1 2">
    <name type="scientific">Hyalomma asiaticum</name>
    <name type="common">Tick</name>
    <dbReference type="NCBI Taxonomy" id="266040"/>
    <lineage>
        <taxon>Eukaryota</taxon>
        <taxon>Metazoa</taxon>
        <taxon>Ecdysozoa</taxon>
        <taxon>Arthropoda</taxon>
        <taxon>Chelicerata</taxon>
        <taxon>Arachnida</taxon>
        <taxon>Acari</taxon>
        <taxon>Parasitiformes</taxon>
        <taxon>Ixodida</taxon>
        <taxon>Ixodoidea</taxon>
        <taxon>Ixodidae</taxon>
        <taxon>Hyalomminae</taxon>
        <taxon>Hyalomma</taxon>
    </lineage>
</organism>
<keyword evidence="2" id="KW-1185">Reference proteome</keyword>
<proteinExistence type="predicted"/>
<sequence length="199" mass="22003">MKELLNENKKLKAENERLSKKCDELEQYQRSNNLEIKGVPPGNDALGILQKIGESVGETIDTSDIDICHWVPDANETPEGVRVLAEFNEALAEDAAGAEDTSTISSLQDEDGTPAAGSSDTSIPKDRGTSRKRKRPSTALQEILELQKKAEERCASLAQQRVAMQQEMLQLQRESNDTQKDILGVLKSYFEGRNKSSVN</sequence>
<dbReference type="EMBL" id="CM023481">
    <property type="protein sequence ID" value="KAH6944468.1"/>
    <property type="molecule type" value="Genomic_DNA"/>
</dbReference>
<protein>
    <submittedName>
        <fullName evidence="1">Uncharacterized protein</fullName>
    </submittedName>
</protein>